<keyword evidence="2" id="KW-1185">Reference proteome</keyword>
<sequence>MKVLTRFRFAAAAVGVLLFTGCSSITNSHLQKEPLMAEYLAGKDARVELRLSEKLKSALNTGDELMWRLEAGAFFFNIGDYRRSVNEFERAEALIADYDDRPTVSVRDAGGEGGALLTNLNALPYRGFGRDRIALSIFKSLAYLGEGRPESFFAQLRRLRTAQKEVHEKYRKFFEEEEKSLAEAKKRNPGAASSVRGGGAAVAGRSDSAEFNAALAETRKIAHRGYGNFLNPAALFLSGLGSLLEGDADNARIDWARLYEALPSNPLVRQLYVTILDRTKQKVPEDLKEVRPFDFPLDRDCVYVLFANGRSAAFRQVAIYYPVMTAYPVCEYYPAPYRFLKVIAGGQSGETRLLADMDAILAQEYDERLPGMITRIVLSTAIKEGAGYAGAWAVGRENEAAGAAVLLASMVYRAAFNTADTRSWEILPKEFQFCILPMPENRTVVLEPDGRKSGERSVVIPEADRSAIVYVNAPAAGELRVQVLGLPQ</sequence>
<organism evidence="1 2">
    <name type="scientific">Victivallis lenta</name>
    <dbReference type="NCBI Taxonomy" id="2606640"/>
    <lineage>
        <taxon>Bacteria</taxon>
        <taxon>Pseudomonadati</taxon>
        <taxon>Lentisphaerota</taxon>
        <taxon>Lentisphaeria</taxon>
        <taxon>Victivallales</taxon>
        <taxon>Victivallaceae</taxon>
        <taxon>Victivallis</taxon>
    </lineage>
</organism>
<proteinExistence type="predicted"/>
<dbReference type="PROSITE" id="PS51257">
    <property type="entry name" value="PROKAR_LIPOPROTEIN"/>
    <property type="match status" value="1"/>
</dbReference>
<evidence type="ECO:0008006" key="3">
    <source>
        <dbReference type="Google" id="ProtNLM"/>
    </source>
</evidence>
<evidence type="ECO:0000313" key="2">
    <source>
        <dbReference type="Proteomes" id="UP000435649"/>
    </source>
</evidence>
<reference evidence="1 2" key="1">
    <citation type="submission" date="2019-08" db="EMBL/GenBank/DDBJ databases">
        <title>In-depth cultivation of the pig gut microbiome towards novel bacterial diversity and tailored functional studies.</title>
        <authorList>
            <person name="Wylensek D."/>
            <person name="Hitch T.C.A."/>
            <person name="Clavel T."/>
        </authorList>
    </citation>
    <scope>NUCLEOTIDE SEQUENCE [LARGE SCALE GENOMIC DNA]</scope>
    <source>
        <strain evidence="1 2">BBE-744-WT-12</strain>
    </source>
</reference>
<comment type="caution">
    <text evidence="1">The sequence shown here is derived from an EMBL/GenBank/DDBJ whole genome shotgun (WGS) entry which is preliminary data.</text>
</comment>
<gene>
    <name evidence="1" type="ORF">FYJ85_15705</name>
</gene>
<accession>A0A844G426</accession>
<evidence type="ECO:0000313" key="1">
    <source>
        <dbReference type="EMBL" id="MST98487.1"/>
    </source>
</evidence>
<dbReference type="AlphaFoldDB" id="A0A844G426"/>
<dbReference type="RefSeq" id="WP_106051300.1">
    <property type="nucleotide sequence ID" value="NZ_DBFCGB010000038.1"/>
</dbReference>
<protein>
    <recommendedName>
        <fullName evidence="3">Tetratricopeptide repeat protein</fullName>
    </recommendedName>
</protein>
<dbReference type="Proteomes" id="UP000435649">
    <property type="component" value="Unassembled WGS sequence"/>
</dbReference>
<name>A0A844G426_9BACT</name>
<dbReference type="EMBL" id="VUNS01000019">
    <property type="protein sequence ID" value="MST98487.1"/>
    <property type="molecule type" value="Genomic_DNA"/>
</dbReference>